<organism evidence="1 2">
    <name type="scientific">Neolecta irregularis (strain DAH-3)</name>
    <dbReference type="NCBI Taxonomy" id="1198029"/>
    <lineage>
        <taxon>Eukaryota</taxon>
        <taxon>Fungi</taxon>
        <taxon>Dikarya</taxon>
        <taxon>Ascomycota</taxon>
        <taxon>Taphrinomycotina</taxon>
        <taxon>Neolectales</taxon>
        <taxon>Neolectaceae</taxon>
        <taxon>Neolecta</taxon>
    </lineage>
</organism>
<name>A0A1U7LHR9_NEOID</name>
<keyword evidence="2" id="KW-1185">Reference proteome</keyword>
<evidence type="ECO:0000313" key="2">
    <source>
        <dbReference type="Proteomes" id="UP000186594"/>
    </source>
</evidence>
<gene>
    <name evidence="1" type="ORF">NEOLI_003449</name>
</gene>
<protein>
    <recommendedName>
        <fullName evidence="3">F-box domain-containing protein</fullName>
    </recommendedName>
</protein>
<reference evidence="1 2" key="1">
    <citation type="submission" date="2016-04" db="EMBL/GenBank/DDBJ databases">
        <title>Evolutionary innovation and constraint leading to complex multicellularity in the Ascomycota.</title>
        <authorList>
            <person name="Cisse O."/>
            <person name="Nguyen A."/>
            <person name="Hewitt D.A."/>
            <person name="Jedd G."/>
            <person name="Stajich J.E."/>
        </authorList>
    </citation>
    <scope>NUCLEOTIDE SEQUENCE [LARGE SCALE GENOMIC DNA]</scope>
    <source>
        <strain evidence="1 2">DAH-3</strain>
    </source>
</reference>
<dbReference type="AlphaFoldDB" id="A0A1U7LHR9"/>
<dbReference type="EMBL" id="LXFE01003772">
    <property type="protein sequence ID" value="OLL22197.1"/>
    <property type="molecule type" value="Genomic_DNA"/>
</dbReference>
<proteinExistence type="predicted"/>
<sequence length="368" mass="42535">MALSFHSSSLPDWLIQRLFVSLPTRKDKLNLLLVNRSFAHFGIRDLYKNIELVTLLPQYTPKHSKDSIDIDKSWIALENVEPAFVNSLIKHSSSVESLTIGFISNFCKEENVVKLLDGWTRFLVIATQIRHINLIVQPFAFKREYWREPRACLPETANCRFMDLTRAIGKLPRLQTIGYYAGFRSDDQFTAWYHQNLISYFGEFITSVHMTEDYPTLAGAYAILDRCYDTQISQLTIRIPESTPDTEEICAAVLERLALALLGLESLEEVTIHGIWPFDYASGNLSCLNVHLSTYMSEEIDEICNNFPNLEKLIIEVPNEEHEDPEPKHSIQPSRWRQLRRLKLIGHFAQDFIANLLPLARLIELREH</sequence>
<dbReference type="Proteomes" id="UP000186594">
    <property type="component" value="Unassembled WGS sequence"/>
</dbReference>
<accession>A0A1U7LHR9</accession>
<evidence type="ECO:0000313" key="1">
    <source>
        <dbReference type="EMBL" id="OLL22197.1"/>
    </source>
</evidence>
<evidence type="ECO:0008006" key="3">
    <source>
        <dbReference type="Google" id="ProtNLM"/>
    </source>
</evidence>
<comment type="caution">
    <text evidence="1">The sequence shown here is derived from an EMBL/GenBank/DDBJ whole genome shotgun (WGS) entry which is preliminary data.</text>
</comment>